<evidence type="ECO:0000313" key="1">
    <source>
        <dbReference type="EMBL" id="MBE7942589.1"/>
    </source>
</evidence>
<evidence type="ECO:0008006" key="3">
    <source>
        <dbReference type="Google" id="ProtNLM"/>
    </source>
</evidence>
<comment type="caution">
    <text evidence="1">The sequence shown here is derived from an EMBL/GenBank/DDBJ whole genome shotgun (WGS) entry which is preliminary data.</text>
</comment>
<organism evidence="1 2">
    <name type="scientific">Ramlibacter aquaticus</name>
    <dbReference type="NCBI Taxonomy" id="2780094"/>
    <lineage>
        <taxon>Bacteria</taxon>
        <taxon>Pseudomonadati</taxon>
        <taxon>Pseudomonadota</taxon>
        <taxon>Betaproteobacteria</taxon>
        <taxon>Burkholderiales</taxon>
        <taxon>Comamonadaceae</taxon>
        <taxon>Ramlibacter</taxon>
    </lineage>
</organism>
<protein>
    <recommendedName>
        <fullName evidence="3">Lipoprotein</fullName>
    </recommendedName>
</protein>
<keyword evidence="2" id="KW-1185">Reference proteome</keyword>
<accession>A0ABR9SL39</accession>
<dbReference type="Proteomes" id="UP000715965">
    <property type="component" value="Unassembled WGS sequence"/>
</dbReference>
<name>A0ABR9SL39_9BURK</name>
<dbReference type="InterPro" id="IPR003842">
    <property type="entry name" value="Vacuolating_cytotoxin"/>
</dbReference>
<gene>
    <name evidence="1" type="ORF">IM725_18630</name>
</gene>
<proteinExistence type="predicted"/>
<dbReference type="PRINTS" id="PR01656">
    <property type="entry name" value="VACCYTOTOXIN"/>
</dbReference>
<dbReference type="PROSITE" id="PS51257">
    <property type="entry name" value="PROKAR_LIPOPROTEIN"/>
    <property type="match status" value="1"/>
</dbReference>
<evidence type="ECO:0000313" key="2">
    <source>
        <dbReference type="Proteomes" id="UP000715965"/>
    </source>
</evidence>
<sequence length="70" mass="6507">MARRLSRPALHLLLVRGAAAVLLGAALCGCAVVSVATTTVGVAATGAGLAVDAAVGTAKAVGSVAGAVLP</sequence>
<reference evidence="1 2" key="1">
    <citation type="submission" date="2020-10" db="EMBL/GenBank/DDBJ databases">
        <title>Draft genome of Ramlibacter aquaticus LMG 30558.</title>
        <authorList>
            <person name="Props R."/>
        </authorList>
    </citation>
    <scope>NUCLEOTIDE SEQUENCE [LARGE SCALE GENOMIC DNA]</scope>
    <source>
        <strain evidence="1 2">LMG 30558</strain>
    </source>
</reference>
<dbReference type="EMBL" id="JADDOJ010000112">
    <property type="protein sequence ID" value="MBE7942589.1"/>
    <property type="molecule type" value="Genomic_DNA"/>
</dbReference>